<evidence type="ECO:0000259" key="8">
    <source>
        <dbReference type="Pfam" id="PF04290"/>
    </source>
</evidence>
<keyword evidence="6 7" id="KW-0472">Membrane</keyword>
<gene>
    <name evidence="9" type="ORF">LX81_01670</name>
</gene>
<evidence type="ECO:0000313" key="9">
    <source>
        <dbReference type="EMBL" id="PZX17039.1"/>
    </source>
</evidence>
<protein>
    <recommendedName>
        <fullName evidence="7">TRAP transporter small permease protein</fullName>
    </recommendedName>
</protein>
<organism evidence="9 10">
    <name type="scientific">Palleronia aestuarii</name>
    <dbReference type="NCBI Taxonomy" id="568105"/>
    <lineage>
        <taxon>Bacteria</taxon>
        <taxon>Pseudomonadati</taxon>
        <taxon>Pseudomonadota</taxon>
        <taxon>Alphaproteobacteria</taxon>
        <taxon>Rhodobacterales</taxon>
        <taxon>Roseobacteraceae</taxon>
        <taxon>Palleronia</taxon>
    </lineage>
</organism>
<comment type="subcellular location">
    <subcellularLocation>
        <location evidence="7">Cell inner membrane</location>
        <topology evidence="7">Multi-pass membrane protein</topology>
    </subcellularLocation>
    <subcellularLocation>
        <location evidence="1">Cell membrane</location>
        <topology evidence="1">Multi-pass membrane protein</topology>
    </subcellularLocation>
</comment>
<keyword evidence="5 7" id="KW-1133">Transmembrane helix</keyword>
<keyword evidence="3" id="KW-1003">Cell membrane</keyword>
<evidence type="ECO:0000313" key="10">
    <source>
        <dbReference type="Proteomes" id="UP000248916"/>
    </source>
</evidence>
<reference evidence="9 10" key="1">
    <citation type="submission" date="2018-06" db="EMBL/GenBank/DDBJ databases">
        <title>Genomic Encyclopedia of Archaeal and Bacterial Type Strains, Phase II (KMG-II): from individual species to whole genera.</title>
        <authorList>
            <person name="Goeker M."/>
        </authorList>
    </citation>
    <scope>NUCLEOTIDE SEQUENCE [LARGE SCALE GENOMIC DNA]</scope>
    <source>
        <strain evidence="9 10">DSM 22009</strain>
    </source>
</reference>
<dbReference type="GO" id="GO:0005886">
    <property type="term" value="C:plasma membrane"/>
    <property type="evidence" value="ECO:0007669"/>
    <property type="project" value="UniProtKB-SubCell"/>
</dbReference>
<evidence type="ECO:0000256" key="5">
    <source>
        <dbReference type="ARBA" id="ARBA00022989"/>
    </source>
</evidence>
<dbReference type="EMBL" id="QKZL01000005">
    <property type="protein sequence ID" value="PZX17039.1"/>
    <property type="molecule type" value="Genomic_DNA"/>
</dbReference>
<comment type="subunit">
    <text evidence="7">The complex comprises the extracytoplasmic solute receptor protein and the two transmembrane proteins.</text>
</comment>
<comment type="function">
    <text evidence="7">Part of the tripartite ATP-independent periplasmic (TRAP) transport system.</text>
</comment>
<feature type="transmembrane region" description="Helical" evidence="7">
    <location>
        <begin position="91"/>
        <end position="115"/>
    </location>
</feature>
<keyword evidence="7" id="KW-0997">Cell inner membrane</keyword>
<feature type="domain" description="Tripartite ATP-independent periplasmic transporters DctQ component" evidence="8">
    <location>
        <begin position="30"/>
        <end position="158"/>
    </location>
</feature>
<dbReference type="Pfam" id="PF04290">
    <property type="entry name" value="DctQ"/>
    <property type="match status" value="1"/>
</dbReference>
<dbReference type="AlphaFoldDB" id="A0A2W7Q5N8"/>
<evidence type="ECO:0000256" key="7">
    <source>
        <dbReference type="RuleBase" id="RU369079"/>
    </source>
</evidence>
<keyword evidence="10" id="KW-1185">Reference proteome</keyword>
<evidence type="ECO:0000256" key="6">
    <source>
        <dbReference type="ARBA" id="ARBA00023136"/>
    </source>
</evidence>
<sequence length="176" mass="18644">MATGRHRAIAVIRACVTIWALLGGAVLLGIVGVNVASVVGAAFLGRPLPGVYEIVQMGAAIAMFMALPYCQITGSNVTADIFTSRLPRRGIVTLAALGAALALAFASFLLWRMWYGLDDARAYGEVTAIYQIPVWFAYVPILLSLALMALAALANLLQTSGGILPEEVDASRDRHV</sequence>
<dbReference type="InterPro" id="IPR055348">
    <property type="entry name" value="DctQ"/>
</dbReference>
<dbReference type="Proteomes" id="UP000248916">
    <property type="component" value="Unassembled WGS sequence"/>
</dbReference>
<evidence type="ECO:0000256" key="4">
    <source>
        <dbReference type="ARBA" id="ARBA00022692"/>
    </source>
</evidence>
<proteinExistence type="inferred from homology"/>
<feature type="transmembrane region" description="Helical" evidence="7">
    <location>
        <begin position="12"/>
        <end position="44"/>
    </location>
</feature>
<feature type="transmembrane region" description="Helical" evidence="7">
    <location>
        <begin position="50"/>
        <end position="70"/>
    </location>
</feature>
<keyword evidence="4 7" id="KW-0812">Transmembrane</keyword>
<evidence type="ECO:0000256" key="3">
    <source>
        <dbReference type="ARBA" id="ARBA00022475"/>
    </source>
</evidence>
<evidence type="ECO:0000256" key="1">
    <source>
        <dbReference type="ARBA" id="ARBA00004651"/>
    </source>
</evidence>
<dbReference type="RefSeq" id="WP_111536822.1">
    <property type="nucleotide sequence ID" value="NZ_QKZL01000005.1"/>
</dbReference>
<accession>A0A2W7Q5N8</accession>
<comment type="caution">
    <text evidence="9">The sequence shown here is derived from an EMBL/GenBank/DDBJ whole genome shotgun (WGS) entry which is preliminary data.</text>
</comment>
<dbReference type="GO" id="GO:0022857">
    <property type="term" value="F:transmembrane transporter activity"/>
    <property type="evidence" value="ECO:0007669"/>
    <property type="project" value="UniProtKB-UniRule"/>
</dbReference>
<name>A0A2W7Q5N8_9RHOB</name>
<feature type="transmembrane region" description="Helical" evidence="7">
    <location>
        <begin position="135"/>
        <end position="157"/>
    </location>
</feature>
<evidence type="ECO:0000256" key="2">
    <source>
        <dbReference type="ARBA" id="ARBA00022448"/>
    </source>
</evidence>
<comment type="similarity">
    <text evidence="7">Belongs to the TRAP transporter small permease family.</text>
</comment>
<dbReference type="OrthoDB" id="6183232at2"/>
<keyword evidence="2 7" id="KW-0813">Transport</keyword>